<feature type="domain" description="Calponin-homology (CH)" evidence="2">
    <location>
        <begin position="183"/>
        <end position="290"/>
    </location>
</feature>
<reference evidence="3 4" key="1">
    <citation type="submission" date="2013-12" db="EMBL/GenBank/DDBJ databases">
        <title>Draft genome of the parsitic nematode Ancylostoma duodenale.</title>
        <authorList>
            <person name="Mitreva M."/>
        </authorList>
    </citation>
    <scope>NUCLEOTIDE SEQUENCE [LARGE SCALE GENOMIC DNA]</scope>
    <source>
        <strain evidence="3 4">Zhejiang</strain>
    </source>
</reference>
<dbReference type="AlphaFoldDB" id="A0A0C2D0A8"/>
<feature type="region of interest" description="Disordered" evidence="1">
    <location>
        <begin position="22"/>
        <end position="116"/>
    </location>
</feature>
<evidence type="ECO:0000259" key="2">
    <source>
        <dbReference type="PROSITE" id="PS50021"/>
    </source>
</evidence>
<evidence type="ECO:0000313" key="3">
    <source>
        <dbReference type="EMBL" id="KIH62768.1"/>
    </source>
</evidence>
<dbReference type="PANTHER" id="PTHR23167:SF46">
    <property type="entry name" value="EPS15 HOMOLOGY DOMAIN CONTAINING PROTEIN-BINDING PROTEIN 1, ISOFORM F"/>
    <property type="match status" value="1"/>
</dbReference>
<feature type="compositionally biased region" description="Polar residues" evidence="1">
    <location>
        <begin position="47"/>
        <end position="60"/>
    </location>
</feature>
<dbReference type="InterPro" id="IPR001715">
    <property type="entry name" value="CH_dom"/>
</dbReference>
<dbReference type="InterPro" id="IPR022735">
    <property type="entry name" value="bMERB_dom"/>
</dbReference>
<protein>
    <recommendedName>
        <fullName evidence="2">Calponin-homology (CH) domain-containing protein</fullName>
    </recommendedName>
</protein>
<dbReference type="Pfam" id="PF12130">
    <property type="entry name" value="bMERB_dom"/>
    <property type="match status" value="1"/>
</dbReference>
<dbReference type="PANTHER" id="PTHR23167">
    <property type="entry name" value="CALPONIN HOMOLOGY DOMAIN-CONTAINING PROTEIN DDB_G0272472-RELATED"/>
    <property type="match status" value="1"/>
</dbReference>
<keyword evidence="4" id="KW-1185">Reference proteome</keyword>
<dbReference type="InterPro" id="IPR036872">
    <property type="entry name" value="CH_dom_sf"/>
</dbReference>
<organism evidence="3 4">
    <name type="scientific">Ancylostoma duodenale</name>
    <dbReference type="NCBI Taxonomy" id="51022"/>
    <lineage>
        <taxon>Eukaryota</taxon>
        <taxon>Metazoa</taxon>
        <taxon>Ecdysozoa</taxon>
        <taxon>Nematoda</taxon>
        <taxon>Chromadorea</taxon>
        <taxon>Rhabditida</taxon>
        <taxon>Rhabditina</taxon>
        <taxon>Rhabditomorpha</taxon>
        <taxon>Strongyloidea</taxon>
        <taxon>Ancylostomatidae</taxon>
        <taxon>Ancylostomatinae</taxon>
        <taxon>Ancylostoma</taxon>
    </lineage>
</organism>
<feature type="compositionally biased region" description="Low complexity" evidence="1">
    <location>
        <begin position="81"/>
        <end position="91"/>
    </location>
</feature>
<proteinExistence type="predicted"/>
<gene>
    <name evidence="3" type="ORF">ANCDUO_06945</name>
</gene>
<dbReference type="SUPFAM" id="SSF47576">
    <property type="entry name" value="Calponin-homology domain, CH-domain"/>
    <property type="match status" value="1"/>
</dbReference>
<evidence type="ECO:0000256" key="1">
    <source>
        <dbReference type="SAM" id="MobiDB-lite"/>
    </source>
</evidence>
<dbReference type="SMART" id="SM00033">
    <property type="entry name" value="CH"/>
    <property type="match status" value="1"/>
</dbReference>
<dbReference type="EMBL" id="KN729091">
    <property type="protein sequence ID" value="KIH62768.1"/>
    <property type="molecule type" value="Genomic_DNA"/>
</dbReference>
<dbReference type="InterPro" id="IPR050540">
    <property type="entry name" value="F-actin_Monoox_Mical"/>
</dbReference>
<dbReference type="Proteomes" id="UP000054047">
    <property type="component" value="Unassembled WGS sequence"/>
</dbReference>
<dbReference type="PROSITE" id="PS50021">
    <property type="entry name" value="CH"/>
    <property type="match status" value="1"/>
</dbReference>
<feature type="compositionally biased region" description="Basic and acidic residues" evidence="1">
    <location>
        <begin position="26"/>
        <end position="46"/>
    </location>
</feature>
<feature type="compositionally biased region" description="Basic and acidic residues" evidence="1">
    <location>
        <begin position="61"/>
        <end position="71"/>
    </location>
</feature>
<feature type="region of interest" description="Disordered" evidence="1">
    <location>
        <begin position="159"/>
        <end position="180"/>
    </location>
</feature>
<evidence type="ECO:0000313" key="4">
    <source>
        <dbReference type="Proteomes" id="UP000054047"/>
    </source>
</evidence>
<feature type="compositionally biased region" description="Basic and acidic residues" evidence="1">
    <location>
        <begin position="98"/>
        <end position="112"/>
    </location>
</feature>
<dbReference type="SMART" id="SM01203">
    <property type="entry name" value="DUF3585"/>
    <property type="match status" value="1"/>
</dbReference>
<dbReference type="OrthoDB" id="5972258at2759"/>
<sequence>MVHSAEAKQELVYVANTIQNQTWRTVSKESVKPSPKAADESARVQEEFQTPSTVPVPQSRASKEKLIEDQKPAPVQKNESDSSSGAVSAGSIRPHWRLSTEERKTSKEKESSPTKPVTETFFKVTIPLGLLLCRYSTLKHQVDEHSRPVEVPHPQALVTQSASPRTIRAHSPRAPSRERVPERLEGEALLAWTQRVTNGYHGVKVNDFTKSWRSGLALNALLHSYRPDLAGDYDALDFSETMNGRKSNVKKALAVARAIGVSDIPDENDILTPDSKTIRILLERLRRVLEGNTDLPTPTSTSDHRISQLYHISEAEKKVTSTVTKQHSNGRTDDLEDELERDVSFRNHDVSVTMVTPSLPTIRSSPSTDDSRRRQEARRLIEDAVTDGATYLVGPDDATPMIPGMGRPTQMMNDRLKSRGAGTSSAFDRVKRFGSMRSQELKEAMAQLAKQYGKDVDDIEGTALEQQRIQERLGDVTAQANAIQAKIRETEQGSSEEQTLLETYMNLTNEKNSLVGKQEYYNIIENIREASRHIADLNQQLDSLTRNTPDDYFKTAEEKDRTDELMESYMDAIQKKDDLIQKLFATEEQL</sequence>
<name>A0A0C2D0A8_9BILA</name>
<accession>A0A0C2D0A8</accession>
<dbReference type="Pfam" id="PF00307">
    <property type="entry name" value="CH"/>
    <property type="match status" value="1"/>
</dbReference>
<dbReference type="Gene3D" id="1.10.418.10">
    <property type="entry name" value="Calponin-like domain"/>
    <property type="match status" value="1"/>
</dbReference>